<proteinExistence type="predicted"/>
<dbReference type="EMBL" id="KV453873">
    <property type="protein sequence ID" value="ODV82831.1"/>
    <property type="molecule type" value="Genomic_DNA"/>
</dbReference>
<feature type="transmembrane region" description="Helical" evidence="1">
    <location>
        <begin position="41"/>
        <end position="64"/>
    </location>
</feature>
<feature type="transmembrane region" description="Helical" evidence="1">
    <location>
        <begin position="76"/>
        <end position="97"/>
    </location>
</feature>
<evidence type="ECO:0000256" key="1">
    <source>
        <dbReference type="SAM" id="Phobius"/>
    </source>
</evidence>
<feature type="transmembrane region" description="Helical" evidence="1">
    <location>
        <begin position="311"/>
        <end position="330"/>
    </location>
</feature>
<protein>
    <submittedName>
        <fullName evidence="2">Uncharacterized protein</fullName>
    </submittedName>
</protein>
<keyword evidence="1" id="KW-0472">Membrane</keyword>
<reference evidence="3" key="1">
    <citation type="submission" date="2016-04" db="EMBL/GenBank/DDBJ databases">
        <title>Comparative genomics of biotechnologically important yeasts.</title>
        <authorList>
            <consortium name="DOE Joint Genome Institute"/>
            <person name="Riley R."/>
            <person name="Haridas S."/>
            <person name="Wolfe K.H."/>
            <person name="Lopes M.R."/>
            <person name="Hittinger C.T."/>
            <person name="Goker M."/>
            <person name="Salamov A."/>
            <person name="Wisecaver J."/>
            <person name="Long T.M."/>
            <person name="Aerts A.L."/>
            <person name="Barry K."/>
            <person name="Choi C."/>
            <person name="Clum A."/>
            <person name="Coughlan A.Y."/>
            <person name="Deshpande S."/>
            <person name="Douglass A.P."/>
            <person name="Hanson S.J."/>
            <person name="Klenk H.-P."/>
            <person name="Labutti K."/>
            <person name="Lapidus A."/>
            <person name="Lindquist E."/>
            <person name="Lipzen A."/>
            <person name="Meier-Kolthoff J.P."/>
            <person name="Ohm R.A."/>
            <person name="Otillar R.P."/>
            <person name="Pangilinan J."/>
            <person name="Peng Y."/>
            <person name="Rokas A."/>
            <person name="Rosa C.A."/>
            <person name="Scheuner C."/>
            <person name="Sibirny A.A."/>
            <person name="Slot J.C."/>
            <person name="Stielow J.B."/>
            <person name="Sun H."/>
            <person name="Kurtzman C.P."/>
            <person name="Blackwell M."/>
            <person name="Grigoriev I.V."/>
            <person name="Jeffries T.W."/>
        </authorList>
    </citation>
    <scope>NUCLEOTIDE SEQUENCE [LARGE SCALE GENOMIC DNA]</scope>
    <source>
        <strain evidence="3">NRRL YB-2248</strain>
    </source>
</reference>
<feature type="transmembrane region" description="Helical" evidence="1">
    <location>
        <begin position="280"/>
        <end position="305"/>
    </location>
</feature>
<sequence>MSLSYLIYPLNLVYTLLPLLFILNLNNLYNVHPPPPLSPPLSLSLIINFINLINCIIIITYYWIEFNYNDPLLKLNLISSFIGFCLNCYLTLIYIGLLNDYTTSTITTTTTTTSNDFGSIVSVYDGESLEFNHYNNTNTIKSKLHKLISPYFSPKTQNSNSEMMIFPFDTTEFQFQDNNLNSVDNVLKSPYIDKPSTSFGSTASSILISTGPILATLLALSPVPSNAIPTTNIIIDNSNSSSITTNHSLICLISFILILFNRLIQIYSCLKYTNLINNSLYYLFEFIILSLISIIGLQLEFIYIFDNAWEIYTILIVDLIIIITYIISWVNDMNNTHNGNNQYNDQSIKNHSTINT</sequence>
<dbReference type="Proteomes" id="UP000094801">
    <property type="component" value="Unassembled WGS sequence"/>
</dbReference>
<gene>
    <name evidence="2" type="ORF">CANARDRAFT_20076</name>
</gene>
<name>A0A1E4STM5_9ASCO</name>
<feature type="transmembrane region" description="Helical" evidence="1">
    <location>
        <begin position="198"/>
        <end position="220"/>
    </location>
</feature>
<evidence type="ECO:0000313" key="3">
    <source>
        <dbReference type="Proteomes" id="UP000094801"/>
    </source>
</evidence>
<feature type="transmembrane region" description="Helical" evidence="1">
    <location>
        <begin position="6"/>
        <end position="29"/>
    </location>
</feature>
<dbReference type="AlphaFoldDB" id="A0A1E4STM5"/>
<evidence type="ECO:0000313" key="2">
    <source>
        <dbReference type="EMBL" id="ODV82831.1"/>
    </source>
</evidence>
<keyword evidence="3" id="KW-1185">Reference proteome</keyword>
<feature type="transmembrane region" description="Helical" evidence="1">
    <location>
        <begin position="240"/>
        <end position="260"/>
    </location>
</feature>
<keyword evidence="1" id="KW-0812">Transmembrane</keyword>
<organism evidence="2 3">
    <name type="scientific">[Candida] arabinofermentans NRRL YB-2248</name>
    <dbReference type="NCBI Taxonomy" id="983967"/>
    <lineage>
        <taxon>Eukaryota</taxon>
        <taxon>Fungi</taxon>
        <taxon>Dikarya</taxon>
        <taxon>Ascomycota</taxon>
        <taxon>Saccharomycotina</taxon>
        <taxon>Pichiomycetes</taxon>
        <taxon>Pichiales</taxon>
        <taxon>Pichiaceae</taxon>
        <taxon>Ogataea</taxon>
        <taxon>Ogataea/Candida clade</taxon>
    </lineage>
</organism>
<keyword evidence="1" id="KW-1133">Transmembrane helix</keyword>
<accession>A0A1E4STM5</accession>